<evidence type="ECO:0000313" key="2">
    <source>
        <dbReference type="EMBL" id="VDM47566.1"/>
    </source>
</evidence>
<gene>
    <name evidence="2" type="ORF">TCNE_LOCUS16245</name>
</gene>
<evidence type="ECO:0000313" key="3">
    <source>
        <dbReference type="Proteomes" id="UP000050794"/>
    </source>
</evidence>
<dbReference type="Proteomes" id="UP000050794">
    <property type="component" value="Unassembled WGS sequence"/>
</dbReference>
<proteinExistence type="predicted"/>
<organism evidence="3 4">
    <name type="scientific">Toxocara canis</name>
    <name type="common">Canine roundworm</name>
    <dbReference type="NCBI Taxonomy" id="6265"/>
    <lineage>
        <taxon>Eukaryota</taxon>
        <taxon>Metazoa</taxon>
        <taxon>Ecdysozoa</taxon>
        <taxon>Nematoda</taxon>
        <taxon>Chromadorea</taxon>
        <taxon>Rhabditida</taxon>
        <taxon>Spirurina</taxon>
        <taxon>Ascaridomorpha</taxon>
        <taxon>Ascaridoidea</taxon>
        <taxon>Toxocaridae</taxon>
        <taxon>Toxocara</taxon>
    </lineage>
</organism>
<feature type="signal peptide" evidence="1">
    <location>
        <begin position="1"/>
        <end position="25"/>
    </location>
</feature>
<reference evidence="2 3" key="2">
    <citation type="submission" date="2018-11" db="EMBL/GenBank/DDBJ databases">
        <authorList>
            <consortium name="Pathogen Informatics"/>
        </authorList>
    </citation>
    <scope>NUCLEOTIDE SEQUENCE [LARGE SCALE GENOMIC DNA]</scope>
</reference>
<dbReference type="WBParaSite" id="TCNE_0001624601-mRNA-1">
    <property type="protein sequence ID" value="TCNE_0001624601-mRNA-1"/>
    <property type="gene ID" value="TCNE_0001624601"/>
</dbReference>
<accession>A0A183V675</accession>
<dbReference type="EMBL" id="UYWY01023435">
    <property type="protein sequence ID" value="VDM47566.1"/>
    <property type="molecule type" value="Genomic_DNA"/>
</dbReference>
<evidence type="ECO:0000313" key="4">
    <source>
        <dbReference type="WBParaSite" id="TCNE_0001624601-mRNA-1"/>
    </source>
</evidence>
<keyword evidence="3" id="KW-1185">Reference proteome</keyword>
<reference evidence="4" key="1">
    <citation type="submission" date="2016-06" db="UniProtKB">
        <authorList>
            <consortium name="WormBaseParasite"/>
        </authorList>
    </citation>
    <scope>IDENTIFICATION</scope>
</reference>
<keyword evidence="1" id="KW-0732">Signal</keyword>
<sequence>MNTVVALSNCFALLVVNVIKEVLTAESRLCVVINTSLRYLSVLSGSTTIEEMSLISIPAPVIKTRDHDVFFRLTSHNGNVVAKFRIKFLSVLDRCAFTALLSNYVELVQTDGVVRDNTRRCGSQPFSQNDSGILAHSQTKREFHVEGAYTKEELLFLALFQKELIFKGEGVFRKQYVNVWFETALFYVCEQKSASVLGESRKQNTDGILYSRQPSTLYEGAKGQSNGHDCSGQLSQQQARGAGLNSCLSSTTSFEISSEALSKENSRLGGEDYADFSQPKSCSLNSSSYLASETFDTEDEFLDHSFLGKTPPGNDQIVPTVDTQANVSDDFALNEIVPRTETVEKEQTDDEIGGTQPIVASKADAATQTDRMVTVQDLLADDELLKRLIVARLKDPVYIAFQKKFSSALLRQPAGKRVRVTSLILF</sequence>
<dbReference type="AlphaFoldDB" id="A0A183V675"/>
<name>A0A183V675_TOXCA</name>
<evidence type="ECO:0000256" key="1">
    <source>
        <dbReference type="SAM" id="SignalP"/>
    </source>
</evidence>
<feature type="chain" id="PRO_5044553659" evidence="1">
    <location>
        <begin position="26"/>
        <end position="426"/>
    </location>
</feature>
<protein>
    <submittedName>
        <fullName evidence="2 4">Uncharacterized protein</fullName>
    </submittedName>
</protein>